<feature type="chain" id="PRO_5046074062" evidence="1">
    <location>
        <begin position="27"/>
        <end position="460"/>
    </location>
</feature>
<proteinExistence type="predicted"/>
<dbReference type="EMBL" id="JAMXHT010000002">
    <property type="protein sequence ID" value="MCO5397394.1"/>
    <property type="molecule type" value="Genomic_DNA"/>
</dbReference>
<organism evidence="2 3">
    <name type="scientific">Ralstonia soli</name>
    <dbReference type="NCBI Taxonomy" id="2953896"/>
    <lineage>
        <taxon>Bacteria</taxon>
        <taxon>Pseudomonadati</taxon>
        <taxon>Pseudomonadota</taxon>
        <taxon>Betaproteobacteria</taxon>
        <taxon>Burkholderiales</taxon>
        <taxon>Burkholderiaceae</taxon>
        <taxon>Ralstonia</taxon>
    </lineage>
</organism>
<reference evidence="2" key="1">
    <citation type="submission" date="2022-06" db="EMBL/GenBank/DDBJ databases">
        <authorList>
            <person name="Lu C.-H."/>
        </authorList>
    </citation>
    <scope>NUCLEOTIDE SEQUENCE</scope>
    <source>
        <strain evidence="2">21MJYT02-11</strain>
    </source>
</reference>
<sequence length="460" mass="51679">MRPTPQLRIPALLLASSMALASAALAANTADDLKQLDGKLTPVGAERAGSKDGDIPAWSGKWLGTPPGVKWQAGERYPDPYASEKPLVVITAQNMAQYENRLTDGQKALLKRYPDTFKIPVYPSHRDFRFNDSVYKEIRTLAPMSTPTAQAANGITNAPPIAPFPIPKNGVELMWNLRLSSGIGTEAATYDQAVVYPEGNIAWGRVRYDIYSVRNTPSADPKSDLYNQAFFRQTTLLPLRDRGTVLVGYTLWSDNSDNANRTWMYNPGTRRVRQAPEYGFDQPNGTGGFRTVDDDRLYNGTGVRYDWKIVGKKEIYVPYNNYKAMSASVKYKDLLSKGHANPDFMRYELHRVWVLEATLKSGYRHQYAKRRLYLDEDSWMALAADNFDAQGQLWRTNMATTLYAYDAHTFYTGVTFYHDLASGAYLADRLSNENVMPVLENSPQFNPSYFSPDAARSSGT</sequence>
<dbReference type="Gene3D" id="2.50.20.10">
    <property type="entry name" value="Lipoprotein localisation LolA/LolB/LppX"/>
    <property type="match status" value="1"/>
</dbReference>
<name>A0ABT1AG73_9RALS</name>
<keyword evidence="1" id="KW-0732">Signal</keyword>
<evidence type="ECO:0000313" key="3">
    <source>
        <dbReference type="Proteomes" id="UP001162811"/>
    </source>
</evidence>
<comment type="caution">
    <text evidence="2">The sequence shown here is derived from an EMBL/GenBank/DDBJ whole genome shotgun (WGS) entry which is preliminary data.</text>
</comment>
<accession>A0ABT1AG73</accession>
<dbReference type="Proteomes" id="UP001162811">
    <property type="component" value="Unassembled WGS sequence"/>
</dbReference>
<evidence type="ECO:0000256" key="1">
    <source>
        <dbReference type="SAM" id="SignalP"/>
    </source>
</evidence>
<dbReference type="InterPro" id="IPR010752">
    <property type="entry name" value="DUF1329"/>
</dbReference>
<dbReference type="RefSeq" id="WP_252677052.1">
    <property type="nucleotide sequence ID" value="NZ_JAMXHT010000002.1"/>
</dbReference>
<keyword evidence="3" id="KW-1185">Reference proteome</keyword>
<evidence type="ECO:0000313" key="2">
    <source>
        <dbReference type="EMBL" id="MCO5397394.1"/>
    </source>
</evidence>
<gene>
    <name evidence="2" type="ORF">NG900_04180</name>
</gene>
<dbReference type="Pfam" id="PF07044">
    <property type="entry name" value="DUF1329"/>
    <property type="match status" value="1"/>
</dbReference>
<feature type="signal peptide" evidence="1">
    <location>
        <begin position="1"/>
        <end position="26"/>
    </location>
</feature>
<dbReference type="CDD" id="cd16329">
    <property type="entry name" value="LolA_like"/>
    <property type="match status" value="1"/>
</dbReference>
<protein>
    <submittedName>
        <fullName evidence="2">DUF1329 domain-containing protein</fullName>
    </submittedName>
</protein>
<reference evidence="2" key="2">
    <citation type="journal article" date="2023" name="Front. Microbiol.">
        <title>Ralstonia chuxiongensis sp. nov., Ralstonia mojiangensis sp. nov., and Ralstonia soli sp. nov., isolated from tobacco fields, are three novel species in the family Burkholderiaceae.</title>
        <authorList>
            <person name="Lu C.H."/>
            <person name="Zhang Y.Y."/>
            <person name="Jiang N."/>
            <person name="Chen W."/>
            <person name="Shao X."/>
            <person name="Zhao Z.M."/>
            <person name="Lu W.L."/>
            <person name="Hu X."/>
            <person name="Xi Y.X."/>
            <person name="Zou S.Y."/>
            <person name="Wei Q.J."/>
            <person name="Lin Z.L."/>
            <person name="Gong L."/>
            <person name="Gai X.T."/>
            <person name="Zhang L.Q."/>
            <person name="Li J.Y."/>
            <person name="Jin Y."/>
            <person name="Xia Z.Y."/>
        </authorList>
    </citation>
    <scope>NUCLEOTIDE SEQUENCE</scope>
    <source>
        <strain evidence="2">21MJYT02-11</strain>
    </source>
</reference>